<dbReference type="CDD" id="cd16917">
    <property type="entry name" value="HATPase_UhpB-NarQ-NarX-like"/>
    <property type="match status" value="1"/>
</dbReference>
<keyword evidence="4" id="KW-0808">Transferase</keyword>
<keyword evidence="6 13" id="KW-0418">Kinase</keyword>
<evidence type="ECO:0000259" key="11">
    <source>
        <dbReference type="Pfam" id="PF07730"/>
    </source>
</evidence>
<evidence type="ECO:0000256" key="7">
    <source>
        <dbReference type="ARBA" id="ARBA00022840"/>
    </source>
</evidence>
<proteinExistence type="predicted"/>
<dbReference type="InterPro" id="IPR025828">
    <property type="entry name" value="Put_sensor_dom"/>
</dbReference>
<dbReference type="PANTHER" id="PTHR24421">
    <property type="entry name" value="NITRATE/NITRITE SENSOR PROTEIN NARX-RELATED"/>
    <property type="match status" value="1"/>
</dbReference>
<dbReference type="EMBL" id="JBHSFN010000036">
    <property type="protein sequence ID" value="MFC4591741.1"/>
    <property type="molecule type" value="Genomic_DNA"/>
</dbReference>
<keyword evidence="10" id="KW-0812">Transmembrane</keyword>
<evidence type="ECO:0000256" key="9">
    <source>
        <dbReference type="SAM" id="MobiDB-lite"/>
    </source>
</evidence>
<dbReference type="SUPFAM" id="SSF55874">
    <property type="entry name" value="ATPase domain of HSP90 chaperone/DNA topoisomerase II/histidine kinase"/>
    <property type="match status" value="1"/>
</dbReference>
<keyword evidence="10" id="KW-1133">Transmembrane helix</keyword>
<dbReference type="RefSeq" id="WP_262845430.1">
    <property type="nucleotide sequence ID" value="NZ_JANZYP010000039.1"/>
</dbReference>
<keyword evidence="14" id="KW-1185">Reference proteome</keyword>
<protein>
    <recommendedName>
        <fullName evidence="2">histidine kinase</fullName>
        <ecNumber evidence="2">2.7.13.3</ecNumber>
    </recommendedName>
</protein>
<dbReference type="Proteomes" id="UP001595891">
    <property type="component" value="Unassembled WGS sequence"/>
</dbReference>
<keyword evidence="7" id="KW-0067">ATP-binding</keyword>
<dbReference type="GO" id="GO:0016301">
    <property type="term" value="F:kinase activity"/>
    <property type="evidence" value="ECO:0007669"/>
    <property type="project" value="UniProtKB-KW"/>
</dbReference>
<feature type="region of interest" description="Disordered" evidence="9">
    <location>
        <begin position="249"/>
        <end position="290"/>
    </location>
</feature>
<name>A0ABV9EQ36_9ACTN</name>
<comment type="caution">
    <text evidence="13">The sequence shown here is derived from an EMBL/GenBank/DDBJ whole genome shotgun (WGS) entry which is preliminary data.</text>
</comment>
<feature type="transmembrane region" description="Helical" evidence="10">
    <location>
        <begin position="160"/>
        <end position="179"/>
    </location>
</feature>
<feature type="domain" description="Signal transduction histidine kinase subgroup 3 dimerisation and phosphoacceptor" evidence="11">
    <location>
        <begin position="220"/>
        <end position="252"/>
    </location>
</feature>
<dbReference type="Gene3D" id="3.30.565.10">
    <property type="entry name" value="Histidine kinase-like ATPase, C-terminal domain"/>
    <property type="match status" value="1"/>
</dbReference>
<dbReference type="InterPro" id="IPR011712">
    <property type="entry name" value="Sig_transdc_His_kin_sub3_dim/P"/>
</dbReference>
<keyword evidence="8" id="KW-0902">Two-component regulatory system</keyword>
<keyword evidence="5" id="KW-0547">Nucleotide-binding</keyword>
<feature type="transmembrane region" description="Helical" evidence="10">
    <location>
        <begin position="41"/>
        <end position="64"/>
    </location>
</feature>
<dbReference type="Gene3D" id="1.20.5.1930">
    <property type="match status" value="1"/>
</dbReference>
<feature type="transmembrane region" description="Helical" evidence="10">
    <location>
        <begin position="14"/>
        <end position="35"/>
    </location>
</feature>
<evidence type="ECO:0000256" key="1">
    <source>
        <dbReference type="ARBA" id="ARBA00000085"/>
    </source>
</evidence>
<evidence type="ECO:0000256" key="10">
    <source>
        <dbReference type="SAM" id="Phobius"/>
    </source>
</evidence>
<feature type="domain" description="Putative sensor" evidence="12">
    <location>
        <begin position="16"/>
        <end position="194"/>
    </location>
</feature>
<evidence type="ECO:0000256" key="3">
    <source>
        <dbReference type="ARBA" id="ARBA00022553"/>
    </source>
</evidence>
<dbReference type="Pfam" id="PF13796">
    <property type="entry name" value="Sensor"/>
    <property type="match status" value="1"/>
</dbReference>
<dbReference type="Pfam" id="PF07730">
    <property type="entry name" value="HisKA_3"/>
    <property type="match status" value="1"/>
</dbReference>
<keyword evidence="10" id="KW-0472">Membrane</keyword>
<reference evidence="14" key="1">
    <citation type="journal article" date="2019" name="Int. J. Syst. Evol. Microbiol.">
        <title>The Global Catalogue of Microorganisms (GCM) 10K type strain sequencing project: providing services to taxonomists for standard genome sequencing and annotation.</title>
        <authorList>
            <consortium name="The Broad Institute Genomics Platform"/>
            <consortium name="The Broad Institute Genome Sequencing Center for Infectious Disease"/>
            <person name="Wu L."/>
            <person name="Ma J."/>
        </authorList>
    </citation>
    <scope>NUCLEOTIDE SEQUENCE [LARGE SCALE GENOMIC DNA]</scope>
    <source>
        <strain evidence="14">CCUG 49560</strain>
    </source>
</reference>
<evidence type="ECO:0000256" key="2">
    <source>
        <dbReference type="ARBA" id="ARBA00012438"/>
    </source>
</evidence>
<comment type="catalytic activity">
    <reaction evidence="1">
        <text>ATP + protein L-histidine = ADP + protein N-phospho-L-histidine.</text>
        <dbReference type="EC" id="2.7.13.3"/>
    </reaction>
</comment>
<feature type="transmembrane region" description="Helical" evidence="10">
    <location>
        <begin position="125"/>
        <end position="148"/>
    </location>
</feature>
<dbReference type="PANTHER" id="PTHR24421:SF10">
    <property type="entry name" value="NITRATE_NITRITE SENSOR PROTEIN NARQ"/>
    <property type="match status" value="1"/>
</dbReference>
<evidence type="ECO:0000256" key="4">
    <source>
        <dbReference type="ARBA" id="ARBA00022679"/>
    </source>
</evidence>
<feature type="compositionally biased region" description="Low complexity" evidence="9">
    <location>
        <begin position="275"/>
        <end position="289"/>
    </location>
</feature>
<evidence type="ECO:0000256" key="6">
    <source>
        <dbReference type="ARBA" id="ARBA00022777"/>
    </source>
</evidence>
<gene>
    <name evidence="13" type="ORF">ACFO8L_37005</name>
</gene>
<dbReference type="InterPro" id="IPR036890">
    <property type="entry name" value="HATPase_C_sf"/>
</dbReference>
<sequence>MPPLLATARPWRALAYLAGGVPVGVALLTALPPLVLTGLGLVPVAVGIVPLVAAALIGVPLGALERRRMRLVDPRPAPSPHRPPGRPGVRAWLGTRFGEAATWQELAFAILTAVVLWPLDLVVVTSAILLCGSTLFAPAIVALAPDLAMPNGEELARTGLIWAIPPLGVLVTLGMAHVVTEAADIRAALTRAVLVPSPDGDQLVELTRSRSRLVTGFDDERRRIERDLHDGVQQRLLALSVTLSLARMELPEPTPGPDTGPASTEPGAGQGSVGPGSVPSGVPGSAPVGLVDPGSPARLAELVVSAHEESKAILDQLRELVRGIHPWILSDRGLTAAIAELAGRVTVPVRTDVDLPGRFSRTVESTVYFVVSEALSNVDKHSGAAQATVTGRYAGGLLTFDVRDDGRGGADPELGTGLLGLADRASAADARLLVASPPGGPTLLRLEIPCTPIG</sequence>
<dbReference type="InterPro" id="IPR050482">
    <property type="entry name" value="Sensor_HK_TwoCompSys"/>
</dbReference>
<evidence type="ECO:0000313" key="14">
    <source>
        <dbReference type="Proteomes" id="UP001595891"/>
    </source>
</evidence>
<keyword evidence="3" id="KW-0597">Phosphoprotein</keyword>
<dbReference type="EC" id="2.7.13.3" evidence="2"/>
<evidence type="ECO:0000313" key="13">
    <source>
        <dbReference type="EMBL" id="MFC4591741.1"/>
    </source>
</evidence>
<evidence type="ECO:0000256" key="8">
    <source>
        <dbReference type="ARBA" id="ARBA00023012"/>
    </source>
</evidence>
<accession>A0ABV9EQ36</accession>
<evidence type="ECO:0000259" key="12">
    <source>
        <dbReference type="Pfam" id="PF13796"/>
    </source>
</evidence>
<evidence type="ECO:0000256" key="5">
    <source>
        <dbReference type="ARBA" id="ARBA00022741"/>
    </source>
</evidence>
<organism evidence="13 14">
    <name type="scientific">Sphaerisporangium corydalis</name>
    <dbReference type="NCBI Taxonomy" id="1441875"/>
    <lineage>
        <taxon>Bacteria</taxon>
        <taxon>Bacillati</taxon>
        <taxon>Actinomycetota</taxon>
        <taxon>Actinomycetes</taxon>
        <taxon>Streptosporangiales</taxon>
        <taxon>Streptosporangiaceae</taxon>
        <taxon>Sphaerisporangium</taxon>
    </lineage>
</organism>